<dbReference type="SUPFAM" id="SSF51556">
    <property type="entry name" value="Metallo-dependent hydrolases"/>
    <property type="match status" value="1"/>
</dbReference>
<dbReference type="Gene3D" id="3.30.1490.130">
    <property type="entry name" value="D-aminoacylase. Domain 3"/>
    <property type="match status" value="1"/>
</dbReference>
<dbReference type="InterPro" id="IPR013108">
    <property type="entry name" value="Amidohydro_3"/>
</dbReference>
<sequence>MKIDLMIKNAKIIDGSGNPWFYGAVAVSDGKIAAVDRKENPEKQSKYRVAELVDAQKKYLSPGFIDVHSHSDFVFFIDPDAQSKLRQGITTEVIGNCGISGAPYNQRSADQVKSFTYGYQPDWKGPSEFLIALKEVEKTVNLCPLLGHGTLRAAVMGMENRAASASELKKMKGILREALHLGYRGMSTGLYFSPGNFAGEEELLDLSRLLKKEGGVLTSHIRDEGVKTVGFLNAVKEILGLAEKTGVALQISHLKAFGPDVWGTSKKVLELIEAAREKGFEISCDQYPYLATGGLMGSDVLPNEFLSGKTNAQLERELSESDVREQLRDIVALNIQRRGGAEKQTIANYPADHSLEGKTLQEIADQNEIEPAEALFDLLADYFAGDWISEALNRDDLINFMQYPGTMISSDGVSLATSGPLAAGNPHPRNYGSCTEVLSRYVRDEKILRLEDAVRKMTSLPAAKFSLKSRGIIKAGMAADLVLFDLERIKSPNFEKPAVYPEGIEAVLVNGEFAVKDGKYQEVRAGRVI</sequence>
<evidence type="ECO:0000313" key="3">
    <source>
        <dbReference type="Proteomes" id="UP000295176"/>
    </source>
</evidence>
<dbReference type="PANTHER" id="PTHR11647">
    <property type="entry name" value="HYDRANTOINASE/DIHYDROPYRIMIDINASE FAMILY MEMBER"/>
    <property type="match status" value="1"/>
</dbReference>
<dbReference type="AlphaFoldDB" id="A0A4R6S4C5"/>
<dbReference type="Pfam" id="PF07969">
    <property type="entry name" value="Amidohydro_3"/>
    <property type="match status" value="1"/>
</dbReference>
<name>A0A4R6S4C5_9FIRM</name>
<dbReference type="InterPro" id="IPR032466">
    <property type="entry name" value="Metal_Hydrolase"/>
</dbReference>
<dbReference type="GO" id="GO:0016811">
    <property type="term" value="F:hydrolase activity, acting on carbon-nitrogen (but not peptide) bonds, in linear amides"/>
    <property type="evidence" value="ECO:0007669"/>
    <property type="project" value="InterPro"/>
</dbReference>
<dbReference type="GO" id="GO:0005829">
    <property type="term" value="C:cytosol"/>
    <property type="evidence" value="ECO:0007669"/>
    <property type="project" value="TreeGrafter"/>
</dbReference>
<protein>
    <submittedName>
        <fullName evidence="2">N-acyl-D-amino-acid deacylase</fullName>
    </submittedName>
</protein>
<dbReference type="InterPro" id="IPR023100">
    <property type="entry name" value="D-aminoacylase_insert_dom_sf"/>
</dbReference>
<dbReference type="InterPro" id="IPR011059">
    <property type="entry name" value="Metal-dep_hydrolase_composite"/>
</dbReference>
<accession>A0A4R6S4C5</accession>
<dbReference type="InterPro" id="IPR050378">
    <property type="entry name" value="Metallo-dep_Hydrolases_sf"/>
</dbReference>
<dbReference type="EMBL" id="SNXX01000012">
    <property type="protein sequence ID" value="TDP93575.1"/>
    <property type="molecule type" value="Genomic_DNA"/>
</dbReference>
<feature type="domain" description="Amidohydrolase 3" evidence="1">
    <location>
        <begin position="51"/>
        <end position="513"/>
    </location>
</feature>
<evidence type="ECO:0000313" key="2">
    <source>
        <dbReference type="EMBL" id="TDP93575.1"/>
    </source>
</evidence>
<dbReference type="Gene3D" id="3.20.20.140">
    <property type="entry name" value="Metal-dependent hydrolases"/>
    <property type="match status" value="1"/>
</dbReference>
<dbReference type="Proteomes" id="UP000295176">
    <property type="component" value="Unassembled WGS sequence"/>
</dbReference>
<dbReference type="PANTHER" id="PTHR11647:SF1">
    <property type="entry name" value="COLLAPSIN RESPONSE MEDIATOR PROTEIN"/>
    <property type="match status" value="1"/>
</dbReference>
<dbReference type="CDD" id="cd01297">
    <property type="entry name" value="D-aminoacylase"/>
    <property type="match status" value="1"/>
</dbReference>
<evidence type="ECO:0000259" key="1">
    <source>
        <dbReference type="Pfam" id="PF07969"/>
    </source>
</evidence>
<comment type="caution">
    <text evidence="2">The sequence shown here is derived from an EMBL/GenBank/DDBJ whole genome shotgun (WGS) entry which is preliminary data.</text>
</comment>
<reference evidence="2 3" key="1">
    <citation type="submission" date="2019-03" db="EMBL/GenBank/DDBJ databases">
        <title>Subsurface microbial communities from deep shales in Ohio and West Virginia, USA.</title>
        <authorList>
            <person name="Wrighton K."/>
        </authorList>
    </citation>
    <scope>NUCLEOTIDE SEQUENCE [LARGE SCALE GENOMIC DNA]</scope>
    <source>
        <strain evidence="2 3">MSL 7</strain>
    </source>
</reference>
<gene>
    <name evidence="2" type="ORF">C7957_11257</name>
</gene>
<dbReference type="SUPFAM" id="SSF51338">
    <property type="entry name" value="Composite domain of metallo-dependent hydrolases"/>
    <property type="match status" value="1"/>
</dbReference>
<proteinExistence type="predicted"/>
<dbReference type="Gene3D" id="2.30.40.10">
    <property type="entry name" value="Urease, subunit C, domain 1"/>
    <property type="match status" value="1"/>
</dbReference>
<organism evidence="2 3">
    <name type="scientific">Halanaerobium saccharolyticum</name>
    <dbReference type="NCBI Taxonomy" id="43595"/>
    <lineage>
        <taxon>Bacteria</taxon>
        <taxon>Bacillati</taxon>
        <taxon>Bacillota</taxon>
        <taxon>Clostridia</taxon>
        <taxon>Halanaerobiales</taxon>
        <taxon>Halanaerobiaceae</taxon>
        <taxon>Halanaerobium</taxon>
    </lineage>
</organism>
<dbReference type="RefSeq" id="WP_166637143.1">
    <property type="nucleotide sequence ID" value="NZ_SNXX01000012.1"/>
</dbReference>
<dbReference type="GO" id="GO:0016812">
    <property type="term" value="F:hydrolase activity, acting on carbon-nitrogen (but not peptide) bonds, in cyclic amides"/>
    <property type="evidence" value="ECO:0007669"/>
    <property type="project" value="TreeGrafter"/>
</dbReference>